<evidence type="ECO:0000313" key="2">
    <source>
        <dbReference type="Proteomes" id="UP000789920"/>
    </source>
</evidence>
<accession>A0ACA9R7R6</accession>
<reference evidence="1" key="1">
    <citation type="submission" date="2021-06" db="EMBL/GenBank/DDBJ databases">
        <authorList>
            <person name="Kallberg Y."/>
            <person name="Tangrot J."/>
            <person name="Rosling A."/>
        </authorList>
    </citation>
    <scope>NUCLEOTIDE SEQUENCE</scope>
    <source>
        <strain evidence="1">MA461A</strain>
    </source>
</reference>
<evidence type="ECO:0000313" key="1">
    <source>
        <dbReference type="EMBL" id="CAG8781145.1"/>
    </source>
</evidence>
<proteinExistence type="predicted"/>
<organism evidence="1 2">
    <name type="scientific">Racocetra persica</name>
    <dbReference type="NCBI Taxonomy" id="160502"/>
    <lineage>
        <taxon>Eukaryota</taxon>
        <taxon>Fungi</taxon>
        <taxon>Fungi incertae sedis</taxon>
        <taxon>Mucoromycota</taxon>
        <taxon>Glomeromycotina</taxon>
        <taxon>Glomeromycetes</taxon>
        <taxon>Diversisporales</taxon>
        <taxon>Gigasporaceae</taxon>
        <taxon>Racocetra</taxon>
    </lineage>
</organism>
<keyword evidence="2" id="KW-1185">Reference proteome</keyword>
<name>A0ACA9R7R6_9GLOM</name>
<feature type="non-terminal residue" evidence="1">
    <location>
        <position position="117"/>
    </location>
</feature>
<sequence length="117" mass="13525">MGRNKDLTEAECFTVKKLKKEGMSAAKIARILAQREHYNWAKEHKNWTKKIGDVFYRLTNHLSALTQMEKFEFGVAKKNGRKLIMVWGCVNGYNLLYLVRCPPRMNGEAYGEIIVDA</sequence>
<protein>
    <submittedName>
        <fullName evidence="1">10672_t:CDS:1</fullName>
    </submittedName>
</protein>
<comment type="caution">
    <text evidence="1">The sequence shown here is derived from an EMBL/GenBank/DDBJ whole genome shotgun (WGS) entry which is preliminary data.</text>
</comment>
<gene>
    <name evidence="1" type="ORF">RPERSI_LOCUS17605</name>
</gene>
<dbReference type="Proteomes" id="UP000789920">
    <property type="component" value="Unassembled WGS sequence"/>
</dbReference>
<dbReference type="EMBL" id="CAJVQC010045340">
    <property type="protein sequence ID" value="CAG8781145.1"/>
    <property type="molecule type" value="Genomic_DNA"/>
</dbReference>